<keyword evidence="1" id="KW-0677">Repeat</keyword>
<proteinExistence type="predicted"/>
<organism evidence="4 5">
    <name type="scientific">Butyricicoccus pullicaecorum</name>
    <dbReference type="NCBI Taxonomy" id="501571"/>
    <lineage>
        <taxon>Bacteria</taxon>
        <taxon>Bacillati</taxon>
        <taxon>Bacillota</taxon>
        <taxon>Clostridia</taxon>
        <taxon>Eubacteriales</taxon>
        <taxon>Butyricicoccaceae</taxon>
        <taxon>Butyricicoccus</taxon>
    </lineage>
</organism>
<feature type="domain" description="SLH" evidence="3">
    <location>
        <begin position="787"/>
        <end position="850"/>
    </location>
</feature>
<feature type="region of interest" description="Disordered" evidence="2">
    <location>
        <begin position="564"/>
        <end position="594"/>
    </location>
</feature>
<protein>
    <recommendedName>
        <fullName evidence="3">SLH domain-containing protein</fullName>
    </recommendedName>
</protein>
<dbReference type="Proteomes" id="UP000195897">
    <property type="component" value="Unassembled WGS sequence"/>
</dbReference>
<comment type="caution">
    <text evidence="4">The sequence shown here is derived from an EMBL/GenBank/DDBJ whole genome shotgun (WGS) entry which is preliminary data.</text>
</comment>
<name>A0A1Y4LF13_9FIRM</name>
<dbReference type="InterPro" id="IPR032675">
    <property type="entry name" value="LRR_dom_sf"/>
</dbReference>
<dbReference type="AlphaFoldDB" id="A0A1Y4LF13"/>
<accession>A0A1Y4LF13</accession>
<dbReference type="PANTHER" id="PTHR43308">
    <property type="entry name" value="OUTER MEMBRANE PROTEIN ALPHA-RELATED"/>
    <property type="match status" value="1"/>
</dbReference>
<evidence type="ECO:0000313" key="5">
    <source>
        <dbReference type="Proteomes" id="UP000195897"/>
    </source>
</evidence>
<dbReference type="SUPFAM" id="SSF52058">
    <property type="entry name" value="L domain-like"/>
    <property type="match status" value="1"/>
</dbReference>
<dbReference type="PROSITE" id="PS51272">
    <property type="entry name" value="SLH"/>
    <property type="match status" value="2"/>
</dbReference>
<evidence type="ECO:0000256" key="1">
    <source>
        <dbReference type="ARBA" id="ARBA00022737"/>
    </source>
</evidence>
<dbReference type="InterPro" id="IPR051465">
    <property type="entry name" value="Cell_Envelope_Struct_Comp"/>
</dbReference>
<dbReference type="Gene3D" id="3.80.10.10">
    <property type="entry name" value="Ribonuclease Inhibitor"/>
    <property type="match status" value="1"/>
</dbReference>
<gene>
    <name evidence="4" type="ORF">B5F17_02505</name>
</gene>
<feature type="compositionally biased region" description="Low complexity" evidence="2">
    <location>
        <begin position="576"/>
        <end position="594"/>
    </location>
</feature>
<dbReference type="InterPro" id="IPR001119">
    <property type="entry name" value="SLH_dom"/>
</dbReference>
<sequence length="893" mass="98487">MNLSSKRLHRSAPIICKEELYMKFWKILLVALCSTAGISAASAVESDQVPIDSDTFPDPAFLDWVEQQDADEDGFLSESERDAVTNMDLRKQGIEDLTGLEWFQSLEKLNCSENDLVELEIIDFPALQSLTCNENPRLETLTLSDVPELEHLYCFHSNLSELDLHDVPNLTYLAWGGSPLEELDLSENPDLHTLHVLGGNLTHADLSHNENLDTLLWNHTLIETLDLSHQTNLTYLNCTDNQLTSLDLSNNPKLETIYAGKNKLLAIRIPDGIEPFCDLTEQRPAAFDLPAGENGFLLSDLVPWMDADQISQLNGAVLQDNRMQLDNPNQTITYHYTDGAAELDAAVTVTGENDWQVPLHIDSWTYGEPAAQPQAQPAFGTAAFFYAASPEGPFQPEVPIHAGTWYVQAIVEETPQYAGLESVASFEIYPARPEYLAPNMKSATYGDYLADVSLESQFFWENGSLRVGNVGEQTHLAFYVPSDLIDYQMVEHIPVVVNVSPYDGTRLPIPQVSSRAEAENIVIKHGDWILQQGTDYTTTLASQGNNVLFTIQFQGNYTGTVTQTFPESITSGGSGSTNTGNSSNGNTGSSGSNASTTFVISAQATSGGTISPDGKIQVKRGATPQFTMRAQEGYRLRAVLIDGKSIGAQETYRFDPISKNHTISAEFVPVRTLPTPDQTGVSDYLDTQTHGAYASGYPGNRFGPKDALTRAQAAQLFYSLLKDQDISMTTHFADIPSDAWYAKAVNTLASMGIISGVGDDKFLPDRPITRAEFVTMATKFAQPSLKHELAFPDVTPDDWFYESVMCAADYGWISGYPDGTFGPNLLVTRAQATVILNRMLGRSADRDFIAHHTELKTFSDVPASHWAYYDICEAANAHTYEHISHMELWEALL</sequence>
<feature type="domain" description="SLH" evidence="3">
    <location>
        <begin position="728"/>
        <end position="786"/>
    </location>
</feature>
<evidence type="ECO:0000259" key="3">
    <source>
        <dbReference type="PROSITE" id="PS51272"/>
    </source>
</evidence>
<evidence type="ECO:0000256" key="2">
    <source>
        <dbReference type="SAM" id="MobiDB-lite"/>
    </source>
</evidence>
<evidence type="ECO:0000313" key="4">
    <source>
        <dbReference type="EMBL" id="OUP54099.1"/>
    </source>
</evidence>
<dbReference type="EMBL" id="NFKK01000002">
    <property type="protein sequence ID" value="OUP54099.1"/>
    <property type="molecule type" value="Genomic_DNA"/>
</dbReference>
<dbReference type="Pfam" id="PF00395">
    <property type="entry name" value="SLH"/>
    <property type="match status" value="3"/>
</dbReference>
<reference evidence="5" key="1">
    <citation type="submission" date="2017-04" db="EMBL/GenBank/DDBJ databases">
        <title>Function of individual gut microbiota members based on whole genome sequencing of pure cultures obtained from chicken caecum.</title>
        <authorList>
            <person name="Medvecky M."/>
            <person name="Cejkova D."/>
            <person name="Polansky O."/>
            <person name="Karasova D."/>
            <person name="Kubasova T."/>
            <person name="Cizek A."/>
            <person name="Rychlik I."/>
        </authorList>
    </citation>
    <scope>NUCLEOTIDE SEQUENCE [LARGE SCALE GENOMIC DNA]</scope>
    <source>
        <strain evidence="5">An180</strain>
    </source>
</reference>